<keyword evidence="2" id="KW-1185">Reference proteome</keyword>
<gene>
    <name evidence="1" type="ORF">SNAT2548_LOCUS2110</name>
</gene>
<comment type="caution">
    <text evidence="1">The sequence shown here is derived from an EMBL/GenBank/DDBJ whole genome shotgun (WGS) entry which is preliminary data.</text>
</comment>
<sequence length="333" mass="37594">MRSSWYLQSSLLVIDTAVHKVSDDIVKAICDFADQTDQVVTWITGKRVQVYLLGVKSEPFLEYARSHELSDLILGFLDELNSQLQAVAEANGGEASEDIAALVGAEEMQVPHTDLLPGQVQVILALTPTTSTLVYDPSQERLSREEIASEMGVRKEDLEDEGLFGLVYKSFPLVLPVEHVYDHMVESYSGNFAAGDAVQIKDGIVHAGPGCKDEPGKPRVVIFMTYRTTREEHYELTFQAKLWDWASHPAIPPMVAYKRLREVYTYGQRKGMDIKPWTFYPPESSEACQMLCTTGGLDETMVDLLVSEWRDMLYDENVQLIDREQEKAELLYD</sequence>
<proteinExistence type="predicted"/>
<dbReference type="EMBL" id="CAJNDS010000117">
    <property type="protein sequence ID" value="CAE6964432.1"/>
    <property type="molecule type" value="Genomic_DNA"/>
</dbReference>
<evidence type="ECO:0000313" key="1">
    <source>
        <dbReference type="EMBL" id="CAE6964432.1"/>
    </source>
</evidence>
<dbReference type="OrthoDB" id="10402150at2759"/>
<reference evidence="1" key="1">
    <citation type="submission" date="2021-02" db="EMBL/GenBank/DDBJ databases">
        <authorList>
            <person name="Dougan E. K."/>
            <person name="Rhodes N."/>
            <person name="Thang M."/>
            <person name="Chan C."/>
        </authorList>
    </citation>
    <scope>NUCLEOTIDE SEQUENCE</scope>
</reference>
<dbReference type="Proteomes" id="UP000604046">
    <property type="component" value="Unassembled WGS sequence"/>
</dbReference>
<name>A0A812HYS9_9DINO</name>
<evidence type="ECO:0000313" key="2">
    <source>
        <dbReference type="Proteomes" id="UP000604046"/>
    </source>
</evidence>
<organism evidence="1 2">
    <name type="scientific">Symbiodinium natans</name>
    <dbReference type="NCBI Taxonomy" id="878477"/>
    <lineage>
        <taxon>Eukaryota</taxon>
        <taxon>Sar</taxon>
        <taxon>Alveolata</taxon>
        <taxon>Dinophyceae</taxon>
        <taxon>Suessiales</taxon>
        <taxon>Symbiodiniaceae</taxon>
        <taxon>Symbiodinium</taxon>
    </lineage>
</organism>
<dbReference type="AlphaFoldDB" id="A0A812HYS9"/>
<protein>
    <submittedName>
        <fullName evidence="1">Uncharacterized protein</fullName>
    </submittedName>
</protein>
<accession>A0A812HYS9</accession>